<evidence type="ECO:0000259" key="1">
    <source>
        <dbReference type="Pfam" id="PF00350"/>
    </source>
</evidence>
<keyword evidence="3" id="KW-1185">Reference proteome</keyword>
<dbReference type="Gene3D" id="3.40.50.300">
    <property type="entry name" value="P-loop containing nucleotide triphosphate hydrolases"/>
    <property type="match status" value="1"/>
</dbReference>
<dbReference type="RefSeq" id="WP_078003820.1">
    <property type="nucleotide sequence ID" value="NZ_MRUL01000013.1"/>
</dbReference>
<gene>
    <name evidence="2" type="ORF">BTJ39_16660</name>
</gene>
<dbReference type="Pfam" id="PF00350">
    <property type="entry name" value="Dynamin_N"/>
    <property type="match status" value="1"/>
</dbReference>
<feature type="domain" description="Dynamin N-terminal" evidence="1">
    <location>
        <begin position="153"/>
        <end position="320"/>
    </location>
</feature>
<dbReference type="SUPFAM" id="SSF52540">
    <property type="entry name" value="P-loop containing nucleoside triphosphate hydrolases"/>
    <property type="match status" value="1"/>
</dbReference>
<dbReference type="InterPro" id="IPR027417">
    <property type="entry name" value="P-loop_NTPase"/>
</dbReference>
<organism evidence="2 3">
    <name type="scientific">Izhakiella australiensis</name>
    <dbReference type="NCBI Taxonomy" id="1926881"/>
    <lineage>
        <taxon>Bacteria</taxon>
        <taxon>Pseudomonadati</taxon>
        <taxon>Pseudomonadota</taxon>
        <taxon>Gammaproteobacteria</taxon>
        <taxon>Enterobacterales</taxon>
        <taxon>Erwiniaceae</taxon>
        <taxon>Izhakiella</taxon>
    </lineage>
</organism>
<dbReference type="OrthoDB" id="9816479at2"/>
<accession>A0A1S8YJ36</accession>
<dbReference type="CDD" id="cd00882">
    <property type="entry name" value="Ras_like_GTPase"/>
    <property type="match status" value="1"/>
</dbReference>
<proteinExistence type="predicted"/>
<dbReference type="STRING" id="1926881.BTJ39_16660"/>
<reference evidence="2 3" key="1">
    <citation type="submission" date="2016-12" db="EMBL/GenBank/DDBJ databases">
        <title>Izhakiella australiana sp. nov. of genus Izhakiella isolated from Australian desert.</title>
        <authorList>
            <person name="Ji M."/>
        </authorList>
    </citation>
    <scope>NUCLEOTIDE SEQUENCE [LARGE SCALE GENOMIC DNA]</scope>
    <source>
        <strain evidence="2 3">D4N98</strain>
    </source>
</reference>
<evidence type="ECO:0000313" key="3">
    <source>
        <dbReference type="Proteomes" id="UP000190667"/>
    </source>
</evidence>
<dbReference type="AlphaFoldDB" id="A0A1S8YJ36"/>
<comment type="caution">
    <text evidence="2">The sequence shown here is derived from an EMBL/GenBank/DDBJ whole genome shotgun (WGS) entry which is preliminary data.</text>
</comment>
<sequence>MSDAIQDNYQPKSLPQSRTARVLCRLFPSWRNVLAAYSQLLPQFESLLSNYRALHISQLALQHDHQQLAVSHRALNQHSEEQTLRLNLLASTLHARPRPALRSQAFQQLTAAHLPALLAQHPLPELQAHLSAIGDRLRRADAIGDLAERRLMAVGGGFSSGKSSFITSLIASTQVKLPEGVDAVTAIPTWVAHGDNLVITGIASSLGEVPLSPELYGKLSHRWLQEMGCDLRVLMPFIILRTPMAQYSHLTFIDMPGYNPGIREGYTAEDGESAAQMMKNADAIIWLIGLDANGTIIRDDLDFLRQHAPRNAPFYLVLNKADLRPQSGLQSVIEEVADTLHMENISCAGISAWSSDLAQEFLYQDLSLHDFLAGQNQPAELRQRLRAALEQAFSSARTQRQLQLDEQARKAQAVKSLELDLHELGVFNEQIAADNQIDLSQWRSTQAAEPGRSSIYNLLFNKPAKPAAKHSLPTPEEDRPLQARRTERIAAIKETLTTLSQQYEMQDDSWLAQLDRLHEELSALI</sequence>
<dbReference type="InterPro" id="IPR045063">
    <property type="entry name" value="Dynamin_N"/>
</dbReference>
<evidence type="ECO:0000313" key="2">
    <source>
        <dbReference type="EMBL" id="OON38723.1"/>
    </source>
</evidence>
<dbReference type="EMBL" id="MRUL01000013">
    <property type="protein sequence ID" value="OON38723.1"/>
    <property type="molecule type" value="Genomic_DNA"/>
</dbReference>
<name>A0A1S8YJ36_9GAMM</name>
<dbReference type="Proteomes" id="UP000190667">
    <property type="component" value="Unassembled WGS sequence"/>
</dbReference>
<protein>
    <recommendedName>
        <fullName evidence="1">Dynamin N-terminal domain-containing protein</fullName>
    </recommendedName>
</protein>